<protein>
    <submittedName>
        <fullName evidence="2">Uncharacterized protein</fullName>
    </submittedName>
</protein>
<dbReference type="Gene3D" id="3.40.50.10850">
    <property type="entry name" value="Ntrc-like two-domain protein"/>
    <property type="match status" value="1"/>
</dbReference>
<keyword evidence="3" id="KW-1185">Reference proteome</keyword>
<dbReference type="EMBL" id="RHJS01000002">
    <property type="protein sequence ID" value="RRK34321.1"/>
    <property type="molecule type" value="Genomic_DNA"/>
</dbReference>
<feature type="region of interest" description="Disordered" evidence="1">
    <location>
        <begin position="111"/>
        <end position="240"/>
    </location>
</feature>
<dbReference type="InterPro" id="IPR027417">
    <property type="entry name" value="P-loop_NTPase"/>
</dbReference>
<accession>A0A426DNP7</accession>
<gene>
    <name evidence="2" type="ORF">EBB54_25545</name>
</gene>
<dbReference type="AlphaFoldDB" id="A0A426DNP7"/>
<name>A0A426DNP7_9FIRM</name>
<reference evidence="2" key="1">
    <citation type="submission" date="2018-10" db="EMBL/GenBank/DDBJ databases">
        <title>Schaedlerella arabinophila gen. nov. sp. nov., isolated from the mouse intestinal tract and comparative analysis with the genome of the closely related altered Schaedler flora strain ASF502.</title>
        <authorList>
            <person name="Miyake S."/>
            <person name="Soh M."/>
            <person name="Seedorf H."/>
        </authorList>
    </citation>
    <scope>NUCLEOTIDE SEQUENCE [LARGE SCALE GENOMIC DNA]</scope>
    <source>
        <strain evidence="2">DSM 106076</strain>
    </source>
</reference>
<feature type="compositionally biased region" description="Polar residues" evidence="1">
    <location>
        <begin position="122"/>
        <end position="146"/>
    </location>
</feature>
<dbReference type="Gene3D" id="3.40.50.300">
    <property type="entry name" value="P-loop containing nucleotide triphosphate hydrolases"/>
    <property type="match status" value="1"/>
</dbReference>
<evidence type="ECO:0000313" key="2">
    <source>
        <dbReference type="EMBL" id="RRK34321.1"/>
    </source>
</evidence>
<organism evidence="2 3">
    <name type="scientific">Schaedlerella arabinosiphila</name>
    <dbReference type="NCBI Taxonomy" id="2044587"/>
    <lineage>
        <taxon>Bacteria</taxon>
        <taxon>Bacillati</taxon>
        <taxon>Bacillota</taxon>
        <taxon>Clostridia</taxon>
        <taxon>Lachnospirales</taxon>
        <taxon>Lachnospiraceae</taxon>
        <taxon>Schaedlerella</taxon>
    </lineage>
</organism>
<dbReference type="Proteomes" id="UP000274920">
    <property type="component" value="Unassembled WGS sequence"/>
</dbReference>
<feature type="compositionally biased region" description="Basic and acidic residues" evidence="1">
    <location>
        <begin position="167"/>
        <end position="210"/>
    </location>
</feature>
<feature type="compositionally biased region" description="Basic and acidic residues" evidence="1">
    <location>
        <begin position="219"/>
        <end position="232"/>
    </location>
</feature>
<sequence length="426" mass="49678">MYEGNLVICDQEQQYSRNLLQMFARNRETDIQMYLFHTIEEVEKFAEQKPVHTLLIGKEYPPEQRAQIPATEKFVLVKSRQDQLEENEAGIYRYQSAEDIWSQMCYEPTVPQPGKLAKPQSERFTSSQPGKLTKPQSERLTPSQNRMVRPPEDSNTGIRRKRPQKPGADECRETLKNSAARDQRQRQQEFRPEERRRGSRKANPEERKEAPYISETDEIPDRRSEPKADGRGQKTSARYRTNTRGELIGVYSPVHRIGKTRFAMELGREMAKKEPVLYLNMEEYAGGSYYFPDQTGQTLADLLYYSRQEKGNLGLRISTMAGQDEALDYILPIPCVQDLQGVSGEEWLRLFEQIRENCIYQKVILDLGDSVNGLFQILEECHTVYTPYIEDEVARAKLNQYAENLRRTGREKVLEKTIQKKLKQRY</sequence>
<comment type="caution">
    <text evidence="2">The sequence shown here is derived from an EMBL/GenBank/DDBJ whole genome shotgun (WGS) entry which is preliminary data.</text>
</comment>
<evidence type="ECO:0000256" key="1">
    <source>
        <dbReference type="SAM" id="MobiDB-lite"/>
    </source>
</evidence>
<evidence type="ECO:0000313" key="3">
    <source>
        <dbReference type="Proteomes" id="UP000274920"/>
    </source>
</evidence>
<proteinExistence type="predicted"/>